<dbReference type="EMBL" id="LAZR01012370">
    <property type="protein sequence ID" value="KKM27185.1"/>
    <property type="molecule type" value="Genomic_DNA"/>
</dbReference>
<reference evidence="1" key="1">
    <citation type="journal article" date="2015" name="Nature">
        <title>Complex archaea that bridge the gap between prokaryotes and eukaryotes.</title>
        <authorList>
            <person name="Spang A."/>
            <person name="Saw J.H."/>
            <person name="Jorgensen S.L."/>
            <person name="Zaremba-Niedzwiedzka K."/>
            <person name="Martijn J."/>
            <person name="Lind A.E."/>
            <person name="van Eijk R."/>
            <person name="Schleper C."/>
            <person name="Guy L."/>
            <person name="Ettema T.J."/>
        </authorList>
    </citation>
    <scope>NUCLEOTIDE SEQUENCE</scope>
</reference>
<sequence>MPTEKTLEVLRDVAAAIGDANAQLPTAKELVKLLGEANEDTTEVQGLVTEIEARIRQWTRIIERAGLTVEPPPPSETE</sequence>
<gene>
    <name evidence="1" type="ORF">LCGC14_1577280</name>
</gene>
<protein>
    <submittedName>
        <fullName evidence="1">Uncharacterized protein</fullName>
    </submittedName>
</protein>
<proteinExistence type="predicted"/>
<dbReference type="AlphaFoldDB" id="A0A0F9LI35"/>
<organism evidence="1">
    <name type="scientific">marine sediment metagenome</name>
    <dbReference type="NCBI Taxonomy" id="412755"/>
    <lineage>
        <taxon>unclassified sequences</taxon>
        <taxon>metagenomes</taxon>
        <taxon>ecological metagenomes</taxon>
    </lineage>
</organism>
<comment type="caution">
    <text evidence="1">The sequence shown here is derived from an EMBL/GenBank/DDBJ whole genome shotgun (WGS) entry which is preliminary data.</text>
</comment>
<name>A0A0F9LI35_9ZZZZ</name>
<evidence type="ECO:0000313" key="1">
    <source>
        <dbReference type="EMBL" id="KKM27185.1"/>
    </source>
</evidence>
<accession>A0A0F9LI35</accession>